<accession>A0A835PNY9</accession>
<dbReference type="EMBL" id="JADCNL010000012">
    <property type="protein sequence ID" value="KAG0456904.1"/>
    <property type="molecule type" value="Genomic_DNA"/>
</dbReference>
<dbReference type="PANTHER" id="PTHR35486:SF1">
    <property type="entry name" value="OS02G0689500 PROTEIN"/>
    <property type="match status" value="1"/>
</dbReference>
<sequence length="290" mass="32304">MSCKIHPSNRVDGVCASCLRERLSVLATAIADAGGMEYSPENRWKLGRSVIPRRGLFPRSDSPDFFGLRPADSTFTAPNPDLHRTPELRSNYTAVSDGCRRRFTRFPIISRILGRWRNREAESDREASKPSSTGSWWYSIIRGRGRRNKSTSLAAVVEEEKARGKMHAAYATGRGLSPAEKEDTESEFDSESGYTSEPSGIGRPSTSSSNLYNTNPYHNRHRFSGFAPFLTPLMKPRPGHPRSQTASEMGYSGELKGTFNPNRHRVRGDGGSSVLGPNRSRKIADYGKFR</sequence>
<evidence type="ECO:0000256" key="1">
    <source>
        <dbReference type="SAM" id="MobiDB-lite"/>
    </source>
</evidence>
<dbReference type="InterPro" id="IPR008004">
    <property type="entry name" value="OCTOPUS-like"/>
</dbReference>
<protein>
    <submittedName>
        <fullName evidence="2">Uncharacterized protein</fullName>
    </submittedName>
</protein>
<evidence type="ECO:0000313" key="2">
    <source>
        <dbReference type="EMBL" id="KAG0456904.1"/>
    </source>
</evidence>
<dbReference type="AlphaFoldDB" id="A0A835PNY9"/>
<proteinExistence type="predicted"/>
<feature type="compositionally biased region" description="Polar residues" evidence="1">
    <location>
        <begin position="192"/>
        <end position="216"/>
    </location>
</feature>
<dbReference type="Proteomes" id="UP000636800">
    <property type="component" value="Chromosome 12"/>
</dbReference>
<keyword evidence="3" id="KW-1185">Reference proteome</keyword>
<evidence type="ECO:0000313" key="3">
    <source>
        <dbReference type="Proteomes" id="UP000636800"/>
    </source>
</evidence>
<organism evidence="2 3">
    <name type="scientific">Vanilla planifolia</name>
    <name type="common">Vanilla</name>
    <dbReference type="NCBI Taxonomy" id="51239"/>
    <lineage>
        <taxon>Eukaryota</taxon>
        <taxon>Viridiplantae</taxon>
        <taxon>Streptophyta</taxon>
        <taxon>Embryophyta</taxon>
        <taxon>Tracheophyta</taxon>
        <taxon>Spermatophyta</taxon>
        <taxon>Magnoliopsida</taxon>
        <taxon>Liliopsida</taxon>
        <taxon>Asparagales</taxon>
        <taxon>Orchidaceae</taxon>
        <taxon>Vanilloideae</taxon>
        <taxon>Vanilleae</taxon>
        <taxon>Vanilla</taxon>
    </lineage>
</organism>
<feature type="region of interest" description="Disordered" evidence="1">
    <location>
        <begin position="167"/>
        <end position="216"/>
    </location>
</feature>
<feature type="region of interest" description="Disordered" evidence="1">
    <location>
        <begin position="228"/>
        <end position="290"/>
    </location>
</feature>
<name>A0A835PNY9_VANPL</name>
<reference evidence="2 3" key="1">
    <citation type="journal article" date="2020" name="Nat. Food">
        <title>A phased Vanilla planifolia genome enables genetic improvement of flavour and production.</title>
        <authorList>
            <person name="Hasing T."/>
            <person name="Tang H."/>
            <person name="Brym M."/>
            <person name="Khazi F."/>
            <person name="Huang T."/>
            <person name="Chambers A.H."/>
        </authorList>
    </citation>
    <scope>NUCLEOTIDE SEQUENCE [LARGE SCALE GENOMIC DNA]</scope>
    <source>
        <tissue evidence="2">Leaf</tissue>
    </source>
</reference>
<dbReference type="PANTHER" id="PTHR35486">
    <property type="entry name" value="EXPRESSED PROTEIN"/>
    <property type="match status" value="1"/>
</dbReference>
<dbReference type="Pfam" id="PF05340">
    <property type="entry name" value="DUF740"/>
    <property type="match status" value="1"/>
</dbReference>
<gene>
    <name evidence="2" type="ORF">HPP92_022061</name>
</gene>
<comment type="caution">
    <text evidence="2">The sequence shown here is derived from an EMBL/GenBank/DDBJ whole genome shotgun (WGS) entry which is preliminary data.</text>
</comment>